<dbReference type="PANTHER" id="PTHR13847:SF274">
    <property type="entry name" value="RIESKE 2FE-2S IRON-SULFUR PROTEIN YHFW-RELATED"/>
    <property type="match status" value="1"/>
</dbReference>
<dbReference type="Gene3D" id="2.102.10.10">
    <property type="entry name" value="Rieske [2Fe-2S] iron-sulphur domain"/>
    <property type="match status" value="1"/>
</dbReference>
<feature type="region of interest" description="Disordered" evidence="5">
    <location>
        <begin position="534"/>
        <end position="563"/>
    </location>
</feature>
<dbReference type="GO" id="GO:0004497">
    <property type="term" value="F:monooxygenase activity"/>
    <property type="evidence" value="ECO:0007669"/>
    <property type="project" value="UniProtKB-ARBA"/>
</dbReference>
<dbReference type="EC" id="1.10.9.1" evidence="7"/>
<dbReference type="Gene3D" id="3.30.9.10">
    <property type="entry name" value="D-Amino Acid Oxidase, subunit A, domain 2"/>
    <property type="match status" value="1"/>
</dbReference>
<keyword evidence="7" id="KW-0560">Oxidoreductase</keyword>
<feature type="domain" description="Rieske" evidence="6">
    <location>
        <begin position="459"/>
        <end position="540"/>
    </location>
</feature>
<keyword evidence="3" id="KW-0408">Iron</keyword>
<evidence type="ECO:0000256" key="5">
    <source>
        <dbReference type="SAM" id="MobiDB-lite"/>
    </source>
</evidence>
<keyword evidence="1" id="KW-0001">2Fe-2S</keyword>
<dbReference type="Proteomes" id="UP000034098">
    <property type="component" value="Unassembled WGS sequence"/>
</dbReference>
<dbReference type="Gene3D" id="3.50.50.60">
    <property type="entry name" value="FAD/NAD(P)-binding domain"/>
    <property type="match status" value="1"/>
</dbReference>
<dbReference type="InterPro" id="IPR036922">
    <property type="entry name" value="Rieske_2Fe-2S_sf"/>
</dbReference>
<sequence length="563" mass="60171">MRPPPSVRHAVARRARIRSRAVNGVDTPHAEVFYRSMAPIWRTEADSVMGTPFQSARRRDVVVVGAGLTGLSTALLLTRQGMDVAVVDAAEVGALASGANTGKLTLLQGSVLSGLRRHHPAHLVRAYVESNRDGAEWLTGIADELGVPYSRRAAYSYAQTPQGAERIEAELRAAVEAGLPVRRVEPDQLAQSPFDMVDAVALDRQVAIDPYRLLVALARALLREGGTLHTGVRVTRVHAVPWAGVETTRGFIAANHVVLATATPIIDRGLYFAKVRGLRSSCVAFATDGPLPEGLYISVDGETKSVRSITPEDGPADAAQLVVGGNGFPVGRASSPLAAVNSLVAWTRHHFPGAEPVASWSAQDYESHDLIPFVGAMPRGLGRIRFATGYAKWGLSNASAAALRLTAEICRVPRRERPDWMNVISTRFTVPADLARGGVENLRVGWEAASGWIGAQAVPTPVRRPAEGEGVVASRAGQPVGISTVDGRTCAVSAVCTHLGGVLRWNDADLTWDCPLHASRFTADGCRIEGPALRDLPRLPRVPGEELDDEPGASLRSEPDIDR</sequence>
<name>A0A0M2H429_MICTR</name>
<organism evidence="7 8">
    <name type="scientific">Microbacterium trichothecenolyticum</name>
    <name type="common">Aureobacterium trichothecenolyticum</name>
    <dbReference type="NCBI Taxonomy" id="69370"/>
    <lineage>
        <taxon>Bacteria</taxon>
        <taxon>Bacillati</taxon>
        <taxon>Actinomycetota</taxon>
        <taxon>Actinomycetes</taxon>
        <taxon>Micrococcales</taxon>
        <taxon>Microbacteriaceae</taxon>
        <taxon>Microbacterium</taxon>
    </lineage>
</organism>
<keyword evidence="4" id="KW-0411">Iron-sulfur</keyword>
<dbReference type="SUPFAM" id="SSF50022">
    <property type="entry name" value="ISP domain"/>
    <property type="match status" value="1"/>
</dbReference>
<dbReference type="SUPFAM" id="SSF51905">
    <property type="entry name" value="FAD/NAD(P)-binding domain"/>
    <property type="match status" value="1"/>
</dbReference>
<dbReference type="Pfam" id="PF00355">
    <property type="entry name" value="Rieske"/>
    <property type="match status" value="1"/>
</dbReference>
<keyword evidence="8" id="KW-1185">Reference proteome</keyword>
<dbReference type="InterPro" id="IPR017941">
    <property type="entry name" value="Rieske_2Fe-2S"/>
</dbReference>
<gene>
    <name evidence="7" type="primary">petC1</name>
    <name evidence="7" type="ORF">RS82_02968</name>
</gene>
<dbReference type="PATRIC" id="fig|69370.6.peg.3020"/>
<dbReference type="GO" id="GO:0046872">
    <property type="term" value="F:metal ion binding"/>
    <property type="evidence" value="ECO:0007669"/>
    <property type="project" value="UniProtKB-KW"/>
</dbReference>
<dbReference type="EMBL" id="JYJA01000038">
    <property type="protein sequence ID" value="KJL41053.1"/>
    <property type="molecule type" value="Genomic_DNA"/>
</dbReference>
<dbReference type="AlphaFoldDB" id="A0A0M2H429"/>
<evidence type="ECO:0000259" key="6">
    <source>
        <dbReference type="PROSITE" id="PS51296"/>
    </source>
</evidence>
<proteinExistence type="predicted"/>
<evidence type="ECO:0000256" key="3">
    <source>
        <dbReference type="ARBA" id="ARBA00023004"/>
    </source>
</evidence>
<reference evidence="7 8" key="1">
    <citation type="submission" date="2015-02" db="EMBL/GenBank/DDBJ databases">
        <title>Draft genome sequences of ten Microbacterium spp. with emphasis on heavy metal contaminated environments.</title>
        <authorList>
            <person name="Corretto E."/>
        </authorList>
    </citation>
    <scope>NUCLEOTIDE SEQUENCE [LARGE SCALE GENOMIC DNA]</scope>
    <source>
        <strain evidence="7 8">DSM 8608</strain>
    </source>
</reference>
<evidence type="ECO:0000256" key="2">
    <source>
        <dbReference type="ARBA" id="ARBA00022723"/>
    </source>
</evidence>
<comment type="caution">
    <text evidence="7">The sequence shown here is derived from an EMBL/GenBank/DDBJ whole genome shotgun (WGS) entry which is preliminary data.</text>
</comment>
<dbReference type="InterPro" id="IPR036188">
    <property type="entry name" value="FAD/NAD-bd_sf"/>
</dbReference>
<evidence type="ECO:0000256" key="4">
    <source>
        <dbReference type="ARBA" id="ARBA00023014"/>
    </source>
</evidence>
<protein>
    <submittedName>
        <fullName evidence="7">Cytochrome b6-f complex iron-sulfur subunit 1</fullName>
        <ecNumber evidence="7">1.10.9.1</ecNumber>
    </submittedName>
</protein>
<keyword evidence="2" id="KW-0479">Metal-binding</keyword>
<dbReference type="InterPro" id="IPR006076">
    <property type="entry name" value="FAD-dep_OxRdtase"/>
</dbReference>
<dbReference type="Pfam" id="PF01266">
    <property type="entry name" value="DAO"/>
    <property type="match status" value="1"/>
</dbReference>
<dbReference type="PROSITE" id="PS51296">
    <property type="entry name" value="RIESKE"/>
    <property type="match status" value="1"/>
</dbReference>
<dbReference type="GO" id="GO:0051537">
    <property type="term" value="F:2 iron, 2 sulfur cluster binding"/>
    <property type="evidence" value="ECO:0007669"/>
    <property type="project" value="UniProtKB-KW"/>
</dbReference>
<dbReference type="GO" id="GO:0016705">
    <property type="term" value="F:oxidoreductase activity, acting on paired donors, with incorporation or reduction of molecular oxygen"/>
    <property type="evidence" value="ECO:0007669"/>
    <property type="project" value="UniProtKB-ARBA"/>
</dbReference>
<accession>A0A0M2H429</accession>
<dbReference type="PANTHER" id="PTHR13847">
    <property type="entry name" value="SARCOSINE DEHYDROGENASE-RELATED"/>
    <property type="match status" value="1"/>
</dbReference>
<evidence type="ECO:0000313" key="8">
    <source>
        <dbReference type="Proteomes" id="UP000034098"/>
    </source>
</evidence>
<evidence type="ECO:0000256" key="1">
    <source>
        <dbReference type="ARBA" id="ARBA00022714"/>
    </source>
</evidence>
<evidence type="ECO:0000313" key="7">
    <source>
        <dbReference type="EMBL" id="KJL41053.1"/>
    </source>
</evidence>
<dbReference type="GO" id="GO:0005737">
    <property type="term" value="C:cytoplasm"/>
    <property type="evidence" value="ECO:0007669"/>
    <property type="project" value="TreeGrafter"/>
</dbReference>